<accession>A0ABT5KGM0</accession>
<proteinExistence type="predicted"/>
<dbReference type="PANTHER" id="PTHR42685:SF22">
    <property type="entry name" value="CONDITIONED MEDIUM FACTOR RECEPTOR 1"/>
    <property type="match status" value="1"/>
</dbReference>
<sequence length="437" mass="46510">MQTNLPNCFDALIVGAGPAGSAVAIQLARAGWSVALIESQCFPRRKVCGECVAASNLPLLEALGIGDTFNFLAGPDLRSVRLLRGGRAAEAELPAADHARYPWGRGLGREALDILLLEQARAAGAFVFQPCTAQAILGGPGSWHCELRQMAPAALLRLRAKVVVDAHGSWEHLPSDRPKHRQTRGSGDLLAFKANFSGSNLADGQISVLALDGGYGGMVMADRQTMTLACCIRRDRLCELRSHAPGLSASEAVEAWLKRECAGVRAALQSAQRMGPWLASGPLDPGVRVNAADGIFRVGNAAGEAHPILGEGMSMALQSAALLCSHLLGRCGTSAVPDAPAQADLQRRYAASWRHHFAPRLRLAAVFAHLAMRPRQAAALLKLVQVWPRILTLGARWGGKVRTPEFAGSMAIARAWHPIPGSAAQRTSLTRPQEEST</sequence>
<evidence type="ECO:0000259" key="1">
    <source>
        <dbReference type="Pfam" id="PF01494"/>
    </source>
</evidence>
<evidence type="ECO:0000313" key="3">
    <source>
        <dbReference type="Proteomes" id="UP001221189"/>
    </source>
</evidence>
<dbReference type="PANTHER" id="PTHR42685">
    <property type="entry name" value="GERANYLGERANYL DIPHOSPHATE REDUCTASE"/>
    <property type="match status" value="1"/>
</dbReference>
<dbReference type="InterPro" id="IPR002938">
    <property type="entry name" value="FAD-bd"/>
</dbReference>
<keyword evidence="3" id="KW-1185">Reference proteome</keyword>
<keyword evidence="2" id="KW-0503">Monooxygenase</keyword>
<dbReference type="RefSeq" id="WP_273601224.1">
    <property type="nucleotide sequence ID" value="NZ_JAQQXT010000009.1"/>
</dbReference>
<dbReference type="InterPro" id="IPR050407">
    <property type="entry name" value="Geranylgeranyl_reductase"/>
</dbReference>
<dbReference type="PRINTS" id="PR00420">
    <property type="entry name" value="RNGMNOXGNASE"/>
</dbReference>
<feature type="domain" description="FAD-binding" evidence="1">
    <location>
        <begin position="10"/>
        <end position="329"/>
    </location>
</feature>
<reference evidence="2 3" key="1">
    <citation type="submission" date="2022-10" db="EMBL/GenBank/DDBJ databases">
        <title>Paucibacter sp. hw1 Genome sequencing.</title>
        <authorList>
            <person name="Park S."/>
        </authorList>
    </citation>
    <scope>NUCLEOTIDE SEQUENCE [LARGE SCALE GENOMIC DNA]</scope>
    <source>
        <strain evidence="3">hw1</strain>
    </source>
</reference>
<dbReference type="InterPro" id="IPR036188">
    <property type="entry name" value="FAD/NAD-bd_sf"/>
</dbReference>
<dbReference type="Gene3D" id="3.50.50.60">
    <property type="entry name" value="FAD/NAD(P)-binding domain"/>
    <property type="match status" value="1"/>
</dbReference>
<dbReference type="Pfam" id="PF01494">
    <property type="entry name" value="FAD_binding_3"/>
    <property type="match status" value="1"/>
</dbReference>
<name>A0ABT5KGM0_9BURK</name>
<evidence type="ECO:0000313" key="2">
    <source>
        <dbReference type="EMBL" id="MDC8773046.1"/>
    </source>
</evidence>
<dbReference type="EMBL" id="JAQQXT010000009">
    <property type="protein sequence ID" value="MDC8773046.1"/>
    <property type="molecule type" value="Genomic_DNA"/>
</dbReference>
<dbReference type="Proteomes" id="UP001221189">
    <property type="component" value="Unassembled WGS sequence"/>
</dbReference>
<dbReference type="GO" id="GO:0004497">
    <property type="term" value="F:monooxygenase activity"/>
    <property type="evidence" value="ECO:0007669"/>
    <property type="project" value="UniProtKB-KW"/>
</dbReference>
<protein>
    <submittedName>
        <fullName evidence="2">FAD-dependent monooxygenase</fullName>
    </submittedName>
</protein>
<keyword evidence="2" id="KW-0560">Oxidoreductase</keyword>
<comment type="caution">
    <text evidence="2">The sequence shown here is derived from an EMBL/GenBank/DDBJ whole genome shotgun (WGS) entry which is preliminary data.</text>
</comment>
<organism evidence="2 3">
    <name type="scientific">Roseateles albus</name>
    <dbReference type="NCBI Taxonomy" id="2987525"/>
    <lineage>
        <taxon>Bacteria</taxon>
        <taxon>Pseudomonadati</taxon>
        <taxon>Pseudomonadota</taxon>
        <taxon>Betaproteobacteria</taxon>
        <taxon>Burkholderiales</taxon>
        <taxon>Sphaerotilaceae</taxon>
        <taxon>Roseateles</taxon>
    </lineage>
</organism>
<gene>
    <name evidence="2" type="ORF">PRZ03_15775</name>
</gene>
<dbReference type="SUPFAM" id="SSF51905">
    <property type="entry name" value="FAD/NAD(P)-binding domain"/>
    <property type="match status" value="1"/>
</dbReference>